<sequence>MDAVYEGFDWEKTGSSRRGCKESPSLSPGLPSVAGSVGHISIRLAQRYPKLHFIVQDYEPVCRRGEAMLPVEVQNRVRFQPYDLFEWSDKYASHILRAVAAALKPGDRIILNEQIMPEPGTAAPAIEQLTRSSDMTMLSIFNGQERTKEQLRALVQPAHPGLHVLKVITPLTLALGIVEICLKDS</sequence>
<dbReference type="GO" id="GO:0008171">
    <property type="term" value="F:O-methyltransferase activity"/>
    <property type="evidence" value="ECO:0007669"/>
    <property type="project" value="InterPro"/>
</dbReference>
<dbReference type="Proteomes" id="UP001213799">
    <property type="component" value="Unassembled WGS sequence"/>
</dbReference>
<dbReference type="GO" id="GO:0032259">
    <property type="term" value="P:methylation"/>
    <property type="evidence" value="ECO:0007669"/>
    <property type="project" value="UniProtKB-KW"/>
</dbReference>
<dbReference type="AlphaFoldDB" id="A0AAD6GYS1"/>
<organism evidence="6 7">
    <name type="scientific">Penicillium hordei</name>
    <dbReference type="NCBI Taxonomy" id="40994"/>
    <lineage>
        <taxon>Eukaryota</taxon>
        <taxon>Fungi</taxon>
        <taxon>Dikarya</taxon>
        <taxon>Ascomycota</taxon>
        <taxon>Pezizomycotina</taxon>
        <taxon>Eurotiomycetes</taxon>
        <taxon>Eurotiomycetidae</taxon>
        <taxon>Eurotiales</taxon>
        <taxon>Aspergillaceae</taxon>
        <taxon>Penicillium</taxon>
    </lineage>
</organism>
<dbReference type="InterPro" id="IPR029063">
    <property type="entry name" value="SAM-dependent_MTases_sf"/>
</dbReference>
<dbReference type="Gene3D" id="3.40.50.150">
    <property type="entry name" value="Vaccinia Virus protein VP39"/>
    <property type="match status" value="1"/>
</dbReference>
<dbReference type="InterPro" id="IPR001077">
    <property type="entry name" value="COMT_C"/>
</dbReference>
<evidence type="ECO:0000256" key="2">
    <source>
        <dbReference type="ARBA" id="ARBA00022679"/>
    </source>
</evidence>
<keyword evidence="3" id="KW-0949">S-adenosyl-L-methionine</keyword>
<dbReference type="EMBL" id="JAQJAE010000004">
    <property type="protein sequence ID" value="KAJ5597527.1"/>
    <property type="molecule type" value="Genomic_DNA"/>
</dbReference>
<dbReference type="GO" id="GO:0044550">
    <property type="term" value="P:secondary metabolite biosynthetic process"/>
    <property type="evidence" value="ECO:0007669"/>
    <property type="project" value="UniProtKB-ARBA"/>
</dbReference>
<proteinExistence type="inferred from homology"/>
<dbReference type="SUPFAM" id="SSF53335">
    <property type="entry name" value="S-adenosyl-L-methionine-dependent methyltransferases"/>
    <property type="match status" value="1"/>
</dbReference>
<accession>A0AAD6GYS1</accession>
<dbReference type="PANTHER" id="PTHR43712">
    <property type="entry name" value="PUTATIVE (AFU_ORTHOLOGUE AFUA_4G14580)-RELATED"/>
    <property type="match status" value="1"/>
</dbReference>
<evidence type="ECO:0000313" key="6">
    <source>
        <dbReference type="EMBL" id="KAJ5597527.1"/>
    </source>
</evidence>
<keyword evidence="7" id="KW-1185">Reference proteome</keyword>
<dbReference type="PANTHER" id="PTHR43712:SF5">
    <property type="entry name" value="O-METHYLTRANSFERASE ASQN-RELATED"/>
    <property type="match status" value="1"/>
</dbReference>
<comment type="similarity">
    <text evidence="4">Belongs to the class I-like SAM-binding methyltransferase superfamily. Cation-independent O-methyltransferase family.</text>
</comment>
<evidence type="ECO:0000256" key="3">
    <source>
        <dbReference type="ARBA" id="ARBA00022691"/>
    </source>
</evidence>
<evidence type="ECO:0000256" key="4">
    <source>
        <dbReference type="ARBA" id="ARBA00038277"/>
    </source>
</evidence>
<reference evidence="6" key="2">
    <citation type="submission" date="2023-01" db="EMBL/GenBank/DDBJ databases">
        <authorList>
            <person name="Petersen C."/>
        </authorList>
    </citation>
    <scope>NUCLEOTIDE SEQUENCE</scope>
    <source>
        <strain evidence="6">IBT 12815</strain>
    </source>
</reference>
<evidence type="ECO:0000256" key="1">
    <source>
        <dbReference type="ARBA" id="ARBA00022603"/>
    </source>
</evidence>
<keyword evidence="1 6" id="KW-0489">Methyltransferase</keyword>
<keyword evidence="2" id="KW-0808">Transferase</keyword>
<dbReference type="Pfam" id="PF00891">
    <property type="entry name" value="Methyltransf_2"/>
    <property type="match status" value="1"/>
</dbReference>
<feature type="domain" description="O-methyltransferase C-terminal" evidence="5">
    <location>
        <begin position="46"/>
        <end position="158"/>
    </location>
</feature>
<dbReference type="RefSeq" id="XP_056750742.1">
    <property type="nucleotide sequence ID" value="XM_056898666.1"/>
</dbReference>
<protein>
    <submittedName>
        <fullName evidence="6">S-adenosyl-L-methionine-dependent methyltransferase</fullName>
    </submittedName>
</protein>
<name>A0AAD6GYS1_9EURO</name>
<dbReference type="InterPro" id="IPR016461">
    <property type="entry name" value="COMT-like"/>
</dbReference>
<evidence type="ECO:0000259" key="5">
    <source>
        <dbReference type="Pfam" id="PF00891"/>
    </source>
</evidence>
<reference evidence="6" key="1">
    <citation type="journal article" date="2023" name="IMA Fungus">
        <title>Comparative genomic study of the Penicillium genus elucidates a diverse pangenome and 15 lateral gene transfer events.</title>
        <authorList>
            <person name="Petersen C."/>
            <person name="Sorensen T."/>
            <person name="Nielsen M.R."/>
            <person name="Sondergaard T.E."/>
            <person name="Sorensen J.L."/>
            <person name="Fitzpatrick D.A."/>
            <person name="Frisvad J.C."/>
            <person name="Nielsen K.L."/>
        </authorList>
    </citation>
    <scope>NUCLEOTIDE SEQUENCE</scope>
    <source>
        <strain evidence="6">IBT 12815</strain>
    </source>
</reference>
<dbReference type="PROSITE" id="PS51683">
    <property type="entry name" value="SAM_OMT_II"/>
    <property type="match status" value="1"/>
</dbReference>
<gene>
    <name evidence="6" type="ORF">N7537_007611</name>
</gene>
<dbReference type="GeneID" id="81588908"/>
<comment type="caution">
    <text evidence="6">The sequence shown here is derived from an EMBL/GenBank/DDBJ whole genome shotgun (WGS) entry which is preliminary data.</text>
</comment>
<evidence type="ECO:0000313" key="7">
    <source>
        <dbReference type="Proteomes" id="UP001213799"/>
    </source>
</evidence>